<dbReference type="PROSITE" id="PS00061">
    <property type="entry name" value="ADH_SHORT"/>
    <property type="match status" value="1"/>
</dbReference>
<dbReference type="Proteomes" id="UP000058074">
    <property type="component" value="Chromosome"/>
</dbReference>
<dbReference type="PATRIC" id="fig|33050.5.peg.3150"/>
<dbReference type="PANTHER" id="PTHR42760">
    <property type="entry name" value="SHORT-CHAIN DEHYDROGENASES/REDUCTASES FAMILY MEMBER"/>
    <property type="match status" value="1"/>
</dbReference>
<dbReference type="KEGG" id="smag:AN936_15185"/>
<dbReference type="SUPFAM" id="SSF51735">
    <property type="entry name" value="NAD(P)-binding Rossmann-fold domains"/>
    <property type="match status" value="1"/>
</dbReference>
<dbReference type="InterPro" id="IPR020904">
    <property type="entry name" value="Sc_DH/Rdtase_CS"/>
</dbReference>
<protein>
    <recommendedName>
        <fullName evidence="5">3-alpha-hydroxysteroid dehydrogenase</fullName>
    </recommendedName>
</protein>
<accession>A0A0N9VB94</accession>
<dbReference type="PRINTS" id="PR00081">
    <property type="entry name" value="GDHRDH"/>
</dbReference>
<evidence type="ECO:0000313" key="4">
    <source>
        <dbReference type="Proteomes" id="UP000058074"/>
    </source>
</evidence>
<dbReference type="EMBL" id="CP012700">
    <property type="protein sequence ID" value="ALH81647.1"/>
    <property type="molecule type" value="Genomic_DNA"/>
</dbReference>
<dbReference type="InterPro" id="IPR036291">
    <property type="entry name" value="NAD(P)-bd_dom_sf"/>
</dbReference>
<dbReference type="RefSeq" id="WP_054588802.1">
    <property type="nucleotide sequence ID" value="NZ_CP012700.1"/>
</dbReference>
<dbReference type="GO" id="GO:0016616">
    <property type="term" value="F:oxidoreductase activity, acting on the CH-OH group of donors, NAD or NADP as acceptor"/>
    <property type="evidence" value="ECO:0007669"/>
    <property type="project" value="TreeGrafter"/>
</dbReference>
<dbReference type="Gene3D" id="3.40.50.720">
    <property type="entry name" value="NAD(P)-binding Rossmann-like Domain"/>
    <property type="match status" value="1"/>
</dbReference>
<dbReference type="InterPro" id="IPR002347">
    <property type="entry name" value="SDR_fam"/>
</dbReference>
<proteinExistence type="inferred from homology"/>
<dbReference type="Pfam" id="PF13561">
    <property type="entry name" value="adh_short_C2"/>
    <property type="match status" value="1"/>
</dbReference>
<gene>
    <name evidence="3" type="ORF">AN936_15185</name>
</gene>
<dbReference type="FunFam" id="3.40.50.720:FF:000084">
    <property type="entry name" value="Short-chain dehydrogenase reductase"/>
    <property type="match status" value="1"/>
</dbReference>
<reference evidence="3 4" key="1">
    <citation type="journal article" date="2015" name="Genome Announc.">
        <title>Complete Genome Sequence of Polypropylene Glycol- and Polyethylene Glycol-Degrading Sphingopyxis macrogoltabida Strain EY-1.</title>
        <authorList>
            <person name="Ohtsubo Y."/>
            <person name="Nagata Y."/>
            <person name="Numata M."/>
            <person name="Tsuchikane K."/>
            <person name="Hosoyama A."/>
            <person name="Yamazoe A."/>
            <person name="Tsuda M."/>
            <person name="Fujita N."/>
            <person name="Kawai F."/>
        </authorList>
    </citation>
    <scope>NUCLEOTIDE SEQUENCE [LARGE SCALE GENOMIC DNA]</scope>
    <source>
        <strain evidence="3 4">EY-1</strain>
    </source>
</reference>
<name>A0A0N9VB94_SPHMC</name>
<comment type="similarity">
    <text evidence="1">Belongs to the short-chain dehydrogenases/reductases (SDR) family.</text>
</comment>
<dbReference type="OrthoDB" id="5457012at2"/>
<evidence type="ECO:0000313" key="3">
    <source>
        <dbReference type="EMBL" id="ALH81647.1"/>
    </source>
</evidence>
<dbReference type="NCBIfam" id="NF005559">
    <property type="entry name" value="PRK07231.1"/>
    <property type="match status" value="1"/>
</dbReference>
<dbReference type="PRINTS" id="PR00080">
    <property type="entry name" value="SDRFAMILY"/>
</dbReference>
<keyword evidence="2" id="KW-0560">Oxidoreductase</keyword>
<evidence type="ECO:0008006" key="5">
    <source>
        <dbReference type="Google" id="ProtNLM"/>
    </source>
</evidence>
<evidence type="ECO:0000256" key="2">
    <source>
        <dbReference type="ARBA" id="ARBA00023002"/>
    </source>
</evidence>
<organism evidence="3 4">
    <name type="scientific">Sphingopyxis macrogoltabida</name>
    <name type="common">Sphingomonas macrogoltabidus</name>
    <dbReference type="NCBI Taxonomy" id="33050"/>
    <lineage>
        <taxon>Bacteria</taxon>
        <taxon>Pseudomonadati</taxon>
        <taxon>Pseudomonadota</taxon>
        <taxon>Alphaproteobacteria</taxon>
        <taxon>Sphingomonadales</taxon>
        <taxon>Sphingomonadaceae</taxon>
        <taxon>Sphingopyxis</taxon>
    </lineage>
</organism>
<dbReference type="PANTHER" id="PTHR42760:SF133">
    <property type="entry name" value="3-OXOACYL-[ACYL-CARRIER-PROTEIN] REDUCTASE"/>
    <property type="match status" value="1"/>
</dbReference>
<sequence>MEGRLSGKIILLSGGTRGMGEAQVRGMVREGAQVVFGGRDRDAGTAVAASLDGKAHFVPLDVTKPEEWKTVVDFAVERFGRIDGLVNNAGVGATRPLIDIGDEEWAGIIAVNQNGVFWGMREGARAMLQSGGGSIVNVASPAGTKAHANLVAYSAAKAAVIGMSRAAAKELAPRGIRVNVLIPGFFATRLLTETTNSEALVRGAQLTPLGRVAQPEESVGAVLFLLSDESSFVTGTQVVVDGGYTA</sequence>
<evidence type="ECO:0000256" key="1">
    <source>
        <dbReference type="ARBA" id="ARBA00006484"/>
    </source>
</evidence>
<dbReference type="AlphaFoldDB" id="A0A0N9VB94"/>